<evidence type="ECO:0000256" key="2">
    <source>
        <dbReference type="ARBA" id="ARBA00023125"/>
    </source>
</evidence>
<organism evidence="5 6">
    <name type="scientific">Streptomyces coryli</name>
    <dbReference type="NCBI Taxonomy" id="1128680"/>
    <lineage>
        <taxon>Bacteria</taxon>
        <taxon>Bacillati</taxon>
        <taxon>Actinomycetota</taxon>
        <taxon>Actinomycetes</taxon>
        <taxon>Kitasatosporales</taxon>
        <taxon>Streptomycetaceae</taxon>
        <taxon>Streptomyces</taxon>
    </lineage>
</organism>
<evidence type="ECO:0000256" key="1">
    <source>
        <dbReference type="ARBA" id="ARBA00023015"/>
    </source>
</evidence>
<gene>
    <name evidence="5" type="ORF">G5C51_23920</name>
</gene>
<accession>A0A6G4U6X2</accession>
<protein>
    <submittedName>
        <fullName evidence="5">Helix-turn-helix transcriptional regulator</fullName>
    </submittedName>
</protein>
<dbReference type="EMBL" id="JAAKZV010000117">
    <property type="protein sequence ID" value="NGN66941.1"/>
    <property type="molecule type" value="Genomic_DNA"/>
</dbReference>
<sequence>MEPKRITELAKLKAFTHPLRIDLYRLLHLRGEATASQLADEVDQAVSLVSYHLRKLHEHGFIEEAPKRAKDGRERWWRVSSEQGFTFLGRDFDDTPEGVAAMAGVTRELLATRSAQYLNFLDQQAGWGKEWTRAAFTSEYLPRLTAAELQELADEVSALAQRFVERGKAADEAGDTEGRQAVALHMYGFPFRP</sequence>
<dbReference type="Gene3D" id="1.10.10.10">
    <property type="entry name" value="Winged helix-like DNA-binding domain superfamily/Winged helix DNA-binding domain"/>
    <property type="match status" value="1"/>
</dbReference>
<keyword evidence="3" id="KW-0804">Transcription</keyword>
<name>A0A6G4U6X2_9ACTN</name>
<dbReference type="GO" id="GO:0003700">
    <property type="term" value="F:DNA-binding transcription factor activity"/>
    <property type="evidence" value="ECO:0007669"/>
    <property type="project" value="InterPro"/>
</dbReference>
<keyword evidence="2" id="KW-0238">DNA-binding</keyword>
<dbReference type="InterPro" id="IPR001845">
    <property type="entry name" value="HTH_ArsR_DNA-bd_dom"/>
</dbReference>
<comment type="caution">
    <text evidence="5">The sequence shown here is derived from an EMBL/GenBank/DDBJ whole genome shotgun (WGS) entry which is preliminary data.</text>
</comment>
<dbReference type="InterPro" id="IPR011991">
    <property type="entry name" value="ArsR-like_HTH"/>
</dbReference>
<dbReference type="InterPro" id="IPR036388">
    <property type="entry name" value="WH-like_DNA-bd_sf"/>
</dbReference>
<dbReference type="PANTHER" id="PTHR33154:SF15">
    <property type="entry name" value="REGULATORY PROTEIN ARSR"/>
    <property type="match status" value="1"/>
</dbReference>
<proteinExistence type="predicted"/>
<dbReference type="GO" id="GO:0003677">
    <property type="term" value="F:DNA binding"/>
    <property type="evidence" value="ECO:0007669"/>
    <property type="project" value="UniProtKB-KW"/>
</dbReference>
<evidence type="ECO:0000313" key="6">
    <source>
        <dbReference type="Proteomes" id="UP000481583"/>
    </source>
</evidence>
<reference evidence="5 6" key="1">
    <citation type="submission" date="2020-02" db="EMBL/GenBank/DDBJ databases">
        <title>Whole-genome analyses of novel actinobacteria.</title>
        <authorList>
            <person name="Sahin N."/>
        </authorList>
    </citation>
    <scope>NUCLEOTIDE SEQUENCE [LARGE SCALE GENOMIC DNA]</scope>
    <source>
        <strain evidence="5 6">A7024</strain>
    </source>
</reference>
<dbReference type="InterPro" id="IPR036390">
    <property type="entry name" value="WH_DNA-bd_sf"/>
</dbReference>
<dbReference type="RefSeq" id="WP_165240243.1">
    <property type="nucleotide sequence ID" value="NZ_JAAKZV010000117.1"/>
</dbReference>
<feature type="domain" description="HTH arsR-type" evidence="4">
    <location>
        <begin position="10"/>
        <end position="108"/>
    </location>
</feature>
<dbReference type="SMART" id="SM00418">
    <property type="entry name" value="HTH_ARSR"/>
    <property type="match status" value="1"/>
</dbReference>
<dbReference type="Pfam" id="PF12840">
    <property type="entry name" value="HTH_20"/>
    <property type="match status" value="1"/>
</dbReference>
<dbReference type="InterPro" id="IPR051081">
    <property type="entry name" value="HTH_MetalResp_TranReg"/>
</dbReference>
<dbReference type="AlphaFoldDB" id="A0A6G4U6X2"/>
<evidence type="ECO:0000313" key="5">
    <source>
        <dbReference type="EMBL" id="NGN66941.1"/>
    </source>
</evidence>
<keyword evidence="6" id="KW-1185">Reference proteome</keyword>
<dbReference type="SUPFAM" id="SSF46785">
    <property type="entry name" value="Winged helix' DNA-binding domain"/>
    <property type="match status" value="1"/>
</dbReference>
<dbReference type="CDD" id="cd00090">
    <property type="entry name" value="HTH_ARSR"/>
    <property type="match status" value="1"/>
</dbReference>
<evidence type="ECO:0000259" key="4">
    <source>
        <dbReference type="SMART" id="SM00418"/>
    </source>
</evidence>
<keyword evidence="1" id="KW-0805">Transcription regulation</keyword>
<dbReference type="PANTHER" id="PTHR33154">
    <property type="entry name" value="TRANSCRIPTIONAL REGULATOR, ARSR FAMILY"/>
    <property type="match status" value="1"/>
</dbReference>
<dbReference type="Proteomes" id="UP000481583">
    <property type="component" value="Unassembled WGS sequence"/>
</dbReference>
<evidence type="ECO:0000256" key="3">
    <source>
        <dbReference type="ARBA" id="ARBA00023163"/>
    </source>
</evidence>